<dbReference type="EMBL" id="JBHDLJ010000002">
    <property type="protein sequence ID" value="MFB0833445.1"/>
    <property type="molecule type" value="Genomic_DNA"/>
</dbReference>
<reference evidence="2 3" key="1">
    <citation type="submission" date="2024-09" db="EMBL/GenBank/DDBJ databases">
        <authorList>
            <person name="Salinas-Garcia M.A."/>
            <person name="Prieme A."/>
        </authorList>
    </citation>
    <scope>NUCLEOTIDE SEQUENCE [LARGE SCALE GENOMIC DNA]</scope>
    <source>
        <strain evidence="2 3">DSM 21081</strain>
    </source>
</reference>
<sequence>MFADIPEMAKHATLSDADEQPRDGKFGVIAFPHMPKWRIVVTAARAALKGLGDKPSVERYEFTTIKPMPYQIDGEVKSVPPTPTSASATCPAPCPPSVREHAGPAAGEGAARRLPPPLPTGKSHPCAGRVSGAVPWNGPGRLSAAAERRRFPPAEA</sequence>
<protein>
    <submittedName>
        <fullName evidence="2">Uncharacterized protein</fullName>
    </submittedName>
</protein>
<comment type="caution">
    <text evidence="2">The sequence shown here is derived from an EMBL/GenBank/DDBJ whole genome shotgun (WGS) entry which is preliminary data.</text>
</comment>
<evidence type="ECO:0000313" key="2">
    <source>
        <dbReference type="EMBL" id="MFB0833445.1"/>
    </source>
</evidence>
<feature type="compositionally biased region" description="Low complexity" evidence="1">
    <location>
        <begin position="103"/>
        <end position="113"/>
    </location>
</feature>
<name>A0ABV4UIU0_9MICC</name>
<organism evidence="2 3">
    <name type="scientific">Arthrobacter halodurans</name>
    <dbReference type="NCBI Taxonomy" id="516699"/>
    <lineage>
        <taxon>Bacteria</taxon>
        <taxon>Bacillati</taxon>
        <taxon>Actinomycetota</taxon>
        <taxon>Actinomycetes</taxon>
        <taxon>Micrococcales</taxon>
        <taxon>Micrococcaceae</taxon>
        <taxon>Arthrobacter</taxon>
    </lineage>
</organism>
<accession>A0ABV4UIU0</accession>
<dbReference type="RefSeq" id="WP_373970616.1">
    <property type="nucleotide sequence ID" value="NZ_JBHDLJ010000002.1"/>
</dbReference>
<feature type="compositionally biased region" description="Basic and acidic residues" evidence="1">
    <location>
        <begin position="146"/>
        <end position="156"/>
    </location>
</feature>
<dbReference type="InterPro" id="IPR016064">
    <property type="entry name" value="NAD/diacylglycerol_kinase_sf"/>
</dbReference>
<dbReference type="Proteomes" id="UP001575652">
    <property type="component" value="Unassembled WGS sequence"/>
</dbReference>
<dbReference type="SUPFAM" id="SSF111331">
    <property type="entry name" value="NAD kinase/diacylglycerol kinase-like"/>
    <property type="match status" value="1"/>
</dbReference>
<proteinExistence type="predicted"/>
<feature type="region of interest" description="Disordered" evidence="1">
    <location>
        <begin position="72"/>
        <end position="156"/>
    </location>
</feature>
<keyword evidence="3" id="KW-1185">Reference proteome</keyword>
<feature type="region of interest" description="Disordered" evidence="1">
    <location>
        <begin position="1"/>
        <end position="22"/>
    </location>
</feature>
<evidence type="ECO:0000256" key="1">
    <source>
        <dbReference type="SAM" id="MobiDB-lite"/>
    </source>
</evidence>
<gene>
    <name evidence="2" type="ORF">ACETWP_02495</name>
</gene>
<evidence type="ECO:0000313" key="3">
    <source>
        <dbReference type="Proteomes" id="UP001575652"/>
    </source>
</evidence>
<dbReference type="Gene3D" id="2.60.200.40">
    <property type="match status" value="1"/>
</dbReference>